<evidence type="ECO:0000256" key="1">
    <source>
        <dbReference type="SAM" id="MobiDB-lite"/>
    </source>
</evidence>
<feature type="region of interest" description="Disordered" evidence="1">
    <location>
        <begin position="1"/>
        <end position="24"/>
    </location>
</feature>
<evidence type="ECO:0000313" key="3">
    <source>
        <dbReference type="Proteomes" id="UP001234989"/>
    </source>
</evidence>
<dbReference type="EMBL" id="CP133613">
    <property type="protein sequence ID" value="WMV14139.1"/>
    <property type="molecule type" value="Genomic_DNA"/>
</dbReference>
<name>A0AAF0TD66_SOLVR</name>
<dbReference type="Proteomes" id="UP001234989">
    <property type="component" value="Chromosome 2"/>
</dbReference>
<keyword evidence="3" id="KW-1185">Reference proteome</keyword>
<accession>A0AAF0TD66</accession>
<dbReference type="AlphaFoldDB" id="A0AAF0TD66"/>
<organism evidence="2 3">
    <name type="scientific">Solanum verrucosum</name>
    <dbReference type="NCBI Taxonomy" id="315347"/>
    <lineage>
        <taxon>Eukaryota</taxon>
        <taxon>Viridiplantae</taxon>
        <taxon>Streptophyta</taxon>
        <taxon>Embryophyta</taxon>
        <taxon>Tracheophyta</taxon>
        <taxon>Spermatophyta</taxon>
        <taxon>Magnoliopsida</taxon>
        <taxon>eudicotyledons</taxon>
        <taxon>Gunneridae</taxon>
        <taxon>Pentapetalae</taxon>
        <taxon>asterids</taxon>
        <taxon>lamiids</taxon>
        <taxon>Solanales</taxon>
        <taxon>Solanaceae</taxon>
        <taxon>Solanoideae</taxon>
        <taxon>Solaneae</taxon>
        <taxon>Solanum</taxon>
    </lineage>
</organism>
<proteinExistence type="predicted"/>
<protein>
    <submittedName>
        <fullName evidence="2">Uncharacterized protein</fullName>
    </submittedName>
</protein>
<gene>
    <name evidence="2" type="ORF">MTR67_007524</name>
</gene>
<evidence type="ECO:0000313" key="2">
    <source>
        <dbReference type="EMBL" id="WMV14139.1"/>
    </source>
</evidence>
<reference evidence="2" key="1">
    <citation type="submission" date="2023-08" db="EMBL/GenBank/DDBJ databases">
        <title>A de novo genome assembly of Solanum verrucosum Schlechtendal, a Mexican diploid species geographically isolated from the other diploid A-genome species in potato relatives.</title>
        <authorList>
            <person name="Hosaka K."/>
        </authorList>
    </citation>
    <scope>NUCLEOTIDE SEQUENCE</scope>
    <source>
        <tissue evidence="2">Young leaves</tissue>
    </source>
</reference>
<sequence>MKNEQEKSSNTWGKGGGESRQPALPKRVFEVSPLGCRASQHTPTCSLKFEGWRPMPLRAPGMPVLPFRSPPFSTCSLAMYLCFIVDSNTLRYI</sequence>